<evidence type="ECO:0000259" key="4">
    <source>
        <dbReference type="PROSITE" id="PS50179"/>
    </source>
</evidence>
<dbReference type="PROSITE" id="PS50179">
    <property type="entry name" value="VHS"/>
    <property type="match status" value="1"/>
</dbReference>
<dbReference type="CDD" id="cd03561">
    <property type="entry name" value="VHS"/>
    <property type="match status" value="1"/>
</dbReference>
<dbReference type="GO" id="GO:0043130">
    <property type="term" value="F:ubiquitin binding"/>
    <property type="evidence" value="ECO:0007669"/>
    <property type="project" value="InterPro"/>
</dbReference>
<dbReference type="GO" id="GO:0043328">
    <property type="term" value="P:protein transport to vacuole involved in ubiquitin-dependent protein catabolic process via the multivesicular body sorting pathway"/>
    <property type="evidence" value="ECO:0007669"/>
    <property type="project" value="InterPro"/>
</dbReference>
<reference evidence="5" key="1">
    <citation type="submission" date="2023-01" db="EMBL/GenBank/DDBJ databases">
        <title>Metagenome sequencing of chrysophaentin producing Chrysophaeum taylorii.</title>
        <authorList>
            <person name="Davison J."/>
            <person name="Bewley C."/>
        </authorList>
    </citation>
    <scope>NUCLEOTIDE SEQUENCE</scope>
    <source>
        <strain evidence="5">NIES-1699</strain>
    </source>
</reference>
<keyword evidence="6" id="KW-1185">Reference proteome</keyword>
<organism evidence="5 6">
    <name type="scientific">Chrysophaeum taylorii</name>
    <dbReference type="NCBI Taxonomy" id="2483200"/>
    <lineage>
        <taxon>Eukaryota</taxon>
        <taxon>Sar</taxon>
        <taxon>Stramenopiles</taxon>
        <taxon>Ochrophyta</taxon>
        <taxon>Pelagophyceae</taxon>
        <taxon>Pelagomonadales</taxon>
        <taxon>Pelagomonadaceae</taxon>
        <taxon>Chrysophaeum</taxon>
    </lineage>
</organism>
<evidence type="ECO:0000313" key="6">
    <source>
        <dbReference type="Proteomes" id="UP001230188"/>
    </source>
</evidence>
<sequence length="316" mass="33933">MEEVSETVNRATSEILDGMVDWGMNLEICDSVSANKTAIPMVGAVQRRLLVRDPKVQSLALTLIETCVKNCGREVHAAVGTREFLGTVAKVAETSAAPATRESALSLIQQWGVAFEGLQHSEFPCFAETYAALKVKGLVFPELTADAPVFTPPAAEDGLAAALQKEEEEAAMRKLKGDLDAVAEKVLLCNEMVPLSEGIDHDDALAEIVGFLEACRPRMLDLIEAGSRGALSDDILAMALKVNDDLAKALEYEKNHAANPDLPPPKVESTPRLDIGDDDNQDDEDDDAHALSRGKPTAHTTDLLDLNALDDTPPPV</sequence>
<feature type="compositionally biased region" description="Acidic residues" evidence="3">
    <location>
        <begin position="276"/>
        <end position="287"/>
    </location>
</feature>
<evidence type="ECO:0000256" key="2">
    <source>
        <dbReference type="ARBA" id="ARBA00023136"/>
    </source>
</evidence>
<dbReference type="Pfam" id="PF00790">
    <property type="entry name" value="VHS"/>
    <property type="match status" value="1"/>
</dbReference>
<dbReference type="InterPro" id="IPR038425">
    <property type="entry name" value="GAT_sf"/>
</dbReference>
<proteinExistence type="predicted"/>
<dbReference type="Gene3D" id="1.20.58.160">
    <property type="match status" value="1"/>
</dbReference>
<keyword evidence="2" id="KW-0472">Membrane</keyword>
<dbReference type="InterPro" id="IPR008942">
    <property type="entry name" value="ENTH_VHS"/>
</dbReference>
<comment type="caution">
    <text evidence="5">The sequence shown here is derived from an EMBL/GenBank/DDBJ whole genome shotgun (WGS) entry which is preliminary data.</text>
</comment>
<evidence type="ECO:0000313" key="5">
    <source>
        <dbReference type="EMBL" id="KAJ8604574.1"/>
    </source>
</evidence>
<dbReference type="CDD" id="cd21383">
    <property type="entry name" value="GAT_GGA_Tom1-like"/>
    <property type="match status" value="1"/>
</dbReference>
<gene>
    <name evidence="5" type="ORF">CTAYLR_007625</name>
</gene>
<feature type="domain" description="VHS" evidence="4">
    <location>
        <begin position="21"/>
        <end position="141"/>
    </location>
</feature>
<evidence type="ECO:0000256" key="3">
    <source>
        <dbReference type="SAM" id="MobiDB-lite"/>
    </source>
</evidence>
<dbReference type="InterPro" id="IPR044836">
    <property type="entry name" value="TOL_plant"/>
</dbReference>
<dbReference type="AlphaFoldDB" id="A0AAD7XQ38"/>
<accession>A0AAD7XQ38</accession>
<feature type="compositionally biased region" description="Low complexity" evidence="3">
    <location>
        <begin position="297"/>
        <end position="316"/>
    </location>
</feature>
<comment type="subcellular location">
    <subcellularLocation>
        <location evidence="1">Membrane</location>
        <topology evidence="1">Peripheral membrane protein</topology>
    </subcellularLocation>
</comment>
<dbReference type="Proteomes" id="UP001230188">
    <property type="component" value="Unassembled WGS sequence"/>
</dbReference>
<dbReference type="Gene3D" id="1.25.40.90">
    <property type="match status" value="1"/>
</dbReference>
<dbReference type="SUPFAM" id="SSF48464">
    <property type="entry name" value="ENTH/VHS domain"/>
    <property type="match status" value="1"/>
</dbReference>
<feature type="region of interest" description="Disordered" evidence="3">
    <location>
        <begin position="255"/>
        <end position="316"/>
    </location>
</feature>
<dbReference type="SMART" id="SM00288">
    <property type="entry name" value="VHS"/>
    <property type="match status" value="1"/>
</dbReference>
<dbReference type="InterPro" id="IPR002014">
    <property type="entry name" value="VHS_dom"/>
</dbReference>
<dbReference type="SUPFAM" id="SSF89009">
    <property type="entry name" value="GAT-like domain"/>
    <property type="match status" value="1"/>
</dbReference>
<evidence type="ECO:0000256" key="1">
    <source>
        <dbReference type="ARBA" id="ARBA00004170"/>
    </source>
</evidence>
<dbReference type="PANTHER" id="PTHR45898:SF4">
    <property type="entry name" value="TARGET OF MYB PROTEIN 1"/>
    <property type="match status" value="1"/>
</dbReference>
<dbReference type="GO" id="GO:0016020">
    <property type="term" value="C:membrane"/>
    <property type="evidence" value="ECO:0007669"/>
    <property type="project" value="UniProtKB-SubCell"/>
</dbReference>
<dbReference type="GO" id="GO:0035091">
    <property type="term" value="F:phosphatidylinositol binding"/>
    <property type="evidence" value="ECO:0007669"/>
    <property type="project" value="InterPro"/>
</dbReference>
<dbReference type="EMBL" id="JAQMWT010000328">
    <property type="protein sequence ID" value="KAJ8604574.1"/>
    <property type="molecule type" value="Genomic_DNA"/>
</dbReference>
<protein>
    <recommendedName>
        <fullName evidence="4">VHS domain-containing protein</fullName>
    </recommendedName>
</protein>
<name>A0AAD7XQ38_9STRA</name>
<dbReference type="PANTHER" id="PTHR45898">
    <property type="entry name" value="TOM1-LIKE PROTEIN"/>
    <property type="match status" value="1"/>
</dbReference>